<evidence type="ECO:0000256" key="3">
    <source>
        <dbReference type="ARBA" id="ARBA00022679"/>
    </source>
</evidence>
<dbReference type="InterPro" id="IPR000408">
    <property type="entry name" value="Reg_chr_condens"/>
</dbReference>
<dbReference type="Gene3D" id="3.30.2160.10">
    <property type="entry name" value="Hect, E3 ligase catalytic domain"/>
    <property type="match status" value="1"/>
</dbReference>
<dbReference type="Gene3D" id="2.130.10.30">
    <property type="entry name" value="Regulator of chromosome condensation 1/beta-lactamase-inhibitor protein II"/>
    <property type="match status" value="2"/>
</dbReference>
<dbReference type="FunFam" id="3.30.2160.10:FF:000004">
    <property type="entry name" value="probable E3 ubiquitin-protein ligase HERC4 isoform X1"/>
    <property type="match status" value="1"/>
</dbReference>
<dbReference type="Gene3D" id="3.30.2410.10">
    <property type="entry name" value="Hect, E3 ligase catalytic domain"/>
    <property type="match status" value="1"/>
</dbReference>
<feature type="repeat" description="RCC1" evidence="7">
    <location>
        <begin position="204"/>
        <end position="255"/>
    </location>
</feature>
<dbReference type="PANTHER" id="PTHR45622">
    <property type="entry name" value="UBIQUITIN-PROTEIN LIGASE E3A-RELATED"/>
    <property type="match status" value="1"/>
</dbReference>
<evidence type="ECO:0000259" key="9">
    <source>
        <dbReference type="PROSITE" id="PS50237"/>
    </source>
</evidence>
<dbReference type="AlphaFoldDB" id="A0A812B331"/>
<keyword evidence="10" id="KW-0012">Acyltransferase</keyword>
<evidence type="ECO:0000313" key="11">
    <source>
        <dbReference type="Proteomes" id="UP000597762"/>
    </source>
</evidence>
<dbReference type="GO" id="GO:0061630">
    <property type="term" value="F:ubiquitin protein ligase activity"/>
    <property type="evidence" value="ECO:0007669"/>
    <property type="project" value="UniProtKB-EC"/>
</dbReference>
<evidence type="ECO:0000313" key="10">
    <source>
        <dbReference type="EMBL" id="CAE1168687.1"/>
    </source>
</evidence>
<dbReference type="PANTHER" id="PTHR45622:SF76">
    <property type="entry name" value="HECT AND RLD DOMAIN CONTAINING E3 UBIQUITIN LIGASE 4, ISOFORM C"/>
    <property type="match status" value="1"/>
</dbReference>
<comment type="subcellular location">
    <subcellularLocation>
        <location evidence="1">Cytoplasm</location>
    </subcellularLocation>
</comment>
<feature type="repeat" description="RCC1" evidence="7">
    <location>
        <begin position="309"/>
        <end position="383"/>
    </location>
</feature>
<feature type="transmembrane region" description="Helical" evidence="8">
    <location>
        <begin position="788"/>
        <end position="814"/>
    </location>
</feature>
<feature type="repeat" description="RCC1" evidence="7">
    <location>
        <begin position="151"/>
        <end position="203"/>
    </location>
</feature>
<dbReference type="Gene3D" id="3.90.1750.10">
    <property type="entry name" value="Hect, E3 ligase catalytic domains"/>
    <property type="match status" value="1"/>
</dbReference>
<dbReference type="PROSITE" id="PS00626">
    <property type="entry name" value="RCC1_2"/>
    <property type="match status" value="2"/>
</dbReference>
<dbReference type="OrthoDB" id="8068875at2759"/>
<gene>
    <name evidence="10" type="ORF">SPHA_10169</name>
</gene>
<dbReference type="InterPro" id="IPR000569">
    <property type="entry name" value="HECT_dom"/>
</dbReference>
<keyword evidence="4" id="KW-0677">Repeat</keyword>
<dbReference type="InterPro" id="IPR035983">
    <property type="entry name" value="Hect_E3_ubiquitin_ligase"/>
</dbReference>
<keyword evidence="3 10" id="KW-0808">Transferase</keyword>
<dbReference type="EMBL" id="CAHIKZ030000328">
    <property type="protein sequence ID" value="CAE1168687.1"/>
    <property type="molecule type" value="Genomic_DNA"/>
</dbReference>
<feature type="repeat" description="RCC1" evidence="7">
    <location>
        <begin position="46"/>
        <end position="95"/>
    </location>
</feature>
<dbReference type="PRINTS" id="PR00633">
    <property type="entry name" value="RCCNDNSATION"/>
</dbReference>
<feature type="repeat" description="RCC1" evidence="7">
    <location>
        <begin position="96"/>
        <end position="150"/>
    </location>
</feature>
<dbReference type="FunFam" id="3.30.2410.10:FF:000003">
    <property type="entry name" value="probable E3 ubiquitin-protein ligase HERC4 isoform X1"/>
    <property type="match status" value="1"/>
</dbReference>
<keyword evidence="11" id="KW-1185">Reference proteome</keyword>
<dbReference type="Pfam" id="PF00632">
    <property type="entry name" value="HECT"/>
    <property type="match status" value="1"/>
</dbReference>
<evidence type="ECO:0000256" key="2">
    <source>
        <dbReference type="ARBA" id="ARBA00022490"/>
    </source>
</evidence>
<comment type="caution">
    <text evidence="10">The sequence shown here is derived from an EMBL/GenBank/DDBJ whole genome shotgun (WGS) entry which is preliminary data.</text>
</comment>
<sequence length="1085" mass="122865">MICFGTDDLDVVSVPRLLPPPFEDKAEQIQHIACGQQHTLIALKNGRTYSCGSNDYRQLGHDKSGNRLVRVSALDNLHVSRLALGMSHSLVLHRGGEIYSWGDNSRGQLGRAAVDDDEWWRIPKLVKELALHTVIQISSGFYHCIALTNDGDVWCWGANNHGQLGVGTNTEYCDRPQHLQCLRGIPVAQVASGAYHSFVLSKSGALFGWGRNCFGQLGLNDEIDRNTPTFCKFLKNQRLKYISCGENHTAVLTQEGGVYTFGAGGYGQLGHGTTHSEIIPKMVMELMGTPITQVACGRRHTLAYTPDNGRIYAFGLGSTGQLGLGTTDNRTSPFPIKGCFVSAQQPDSDLMETDADATPSSSSQYVVKRIYSGGDHCFVISSSSDLSIPPDDLRLHNYEQQPLTLSPELLQQIYSVSEEEQVCQDLLESIEKIWSSASCLNGSFLKEDHAGCNSKNHGLDLKGVREQLNGLAQMSNKTLVSLIWSQLTENLIPNLPKSPPHIEALRLYLIIPELPYMDQPHRHSSLITPFGLKLIRLDRAALKVLELWWATLESKYFSRIVYVYKQCLSHVLSVAPGSESEQRNRRRTVLVSMEVLKKLNSVNESNGQIIPYHQFYVPEVKEAVDIRKDYILWLQKNRSAVVDRTESENPLFCDYAFLFDAATKSVLLQTDALRQMQYAIDEVNLRNFTSFFQAIDPINPCLVLFVHRDRIMQDALDQLNKYDHHDLKKPLKVIFVGEEAVDEGGVTKEFFMLIMREILNPDYGMFKYYEESRLQWFNSETFEETDKFHMIGTICGLAIYNFTIIVLPFPLALFKKLLNRYYIMLSSGFLNHHHHKNTFGSANKTTTPAHFNLFKPVVLEDLKELMPSVGRSIEQILEYDGDDFEEVFDLTFEVSVESYGKAKSIELVTDGSKKSVTKENRKEFAEAYVDYIFNKSVEEVFQAFSAGFVRVCGGRALELFHPRELQAMVIGNDQYDFLELEKNTTYKDEYHRYHTTIKFFWEVFLDLSLEEKKKFLLFLTGSDRIPITGMGSVKLIIQPTKGGEEYLPVAHTCFNILDLPKYNSKEKLHEKLVLAINQTEGFGLV</sequence>
<dbReference type="Proteomes" id="UP000597762">
    <property type="component" value="Unassembled WGS sequence"/>
</dbReference>
<keyword evidence="2" id="KW-0963">Cytoplasm</keyword>
<dbReference type="GO" id="GO:0005737">
    <property type="term" value="C:cytoplasm"/>
    <property type="evidence" value="ECO:0007669"/>
    <property type="project" value="UniProtKB-SubCell"/>
</dbReference>
<proteinExistence type="predicted"/>
<keyword evidence="5 6" id="KW-0833">Ubl conjugation pathway</keyword>
<dbReference type="EC" id="2.3.2.26" evidence="10"/>
<dbReference type="SUPFAM" id="SSF56204">
    <property type="entry name" value="Hect, E3 ligase catalytic domain"/>
    <property type="match status" value="1"/>
</dbReference>
<feature type="active site" description="Glycyl thioester intermediate" evidence="6">
    <location>
        <position position="1053"/>
    </location>
</feature>
<evidence type="ECO:0000256" key="5">
    <source>
        <dbReference type="ARBA" id="ARBA00022786"/>
    </source>
</evidence>
<organism evidence="10 11">
    <name type="scientific">Acanthosepion pharaonis</name>
    <name type="common">Pharaoh cuttlefish</name>
    <name type="synonym">Sepia pharaonis</name>
    <dbReference type="NCBI Taxonomy" id="158019"/>
    <lineage>
        <taxon>Eukaryota</taxon>
        <taxon>Metazoa</taxon>
        <taxon>Spiralia</taxon>
        <taxon>Lophotrochozoa</taxon>
        <taxon>Mollusca</taxon>
        <taxon>Cephalopoda</taxon>
        <taxon>Coleoidea</taxon>
        <taxon>Decapodiformes</taxon>
        <taxon>Sepiida</taxon>
        <taxon>Sepiina</taxon>
        <taxon>Sepiidae</taxon>
        <taxon>Acanthosepion</taxon>
    </lineage>
</organism>
<evidence type="ECO:0000256" key="8">
    <source>
        <dbReference type="SAM" id="Phobius"/>
    </source>
</evidence>
<name>A0A812B331_ACAPH</name>
<reference evidence="10" key="1">
    <citation type="submission" date="2021-01" db="EMBL/GenBank/DDBJ databases">
        <authorList>
            <person name="Li R."/>
            <person name="Bekaert M."/>
        </authorList>
    </citation>
    <scope>NUCLEOTIDE SEQUENCE</scope>
    <source>
        <strain evidence="10">Farmed</strain>
    </source>
</reference>
<dbReference type="SUPFAM" id="SSF50985">
    <property type="entry name" value="RCC1/BLIP-II"/>
    <property type="match status" value="1"/>
</dbReference>
<evidence type="ECO:0000256" key="7">
    <source>
        <dbReference type="PROSITE-ProRule" id="PRU00235"/>
    </source>
</evidence>
<dbReference type="PROSITE" id="PS50012">
    <property type="entry name" value="RCC1_3"/>
    <property type="match status" value="6"/>
</dbReference>
<dbReference type="CDD" id="cd00078">
    <property type="entry name" value="HECTc"/>
    <property type="match status" value="1"/>
</dbReference>
<dbReference type="SMART" id="SM00119">
    <property type="entry name" value="HECTc"/>
    <property type="match status" value="1"/>
</dbReference>
<accession>A0A812B331</accession>
<evidence type="ECO:0000256" key="6">
    <source>
        <dbReference type="PROSITE-ProRule" id="PRU00104"/>
    </source>
</evidence>
<evidence type="ECO:0000256" key="1">
    <source>
        <dbReference type="ARBA" id="ARBA00004496"/>
    </source>
</evidence>
<dbReference type="PROSITE" id="PS50237">
    <property type="entry name" value="HECT"/>
    <property type="match status" value="1"/>
</dbReference>
<dbReference type="Pfam" id="PF25390">
    <property type="entry name" value="WD40_RLD"/>
    <property type="match status" value="1"/>
</dbReference>
<evidence type="ECO:0000256" key="4">
    <source>
        <dbReference type="ARBA" id="ARBA00022737"/>
    </source>
</evidence>
<keyword evidence="8" id="KW-0812">Transmembrane</keyword>
<dbReference type="InterPro" id="IPR051709">
    <property type="entry name" value="Ub-ligase/GTPase-reg"/>
</dbReference>
<feature type="repeat" description="RCC1" evidence="7">
    <location>
        <begin position="256"/>
        <end position="307"/>
    </location>
</feature>
<dbReference type="InterPro" id="IPR058923">
    <property type="entry name" value="RCC1-like_dom"/>
</dbReference>
<dbReference type="InterPro" id="IPR009091">
    <property type="entry name" value="RCC1/BLIP-II"/>
</dbReference>
<keyword evidence="8" id="KW-0472">Membrane</keyword>
<keyword evidence="8" id="KW-1133">Transmembrane helix</keyword>
<protein>
    <submittedName>
        <fullName evidence="10">HERC4</fullName>
        <ecNumber evidence="10">2.3.2.26</ecNumber>
    </submittedName>
</protein>
<feature type="domain" description="HECT" evidence="9">
    <location>
        <begin position="723"/>
        <end position="1085"/>
    </location>
</feature>